<reference evidence="4" key="1">
    <citation type="submission" date="2017-06" db="EMBL/GenBank/DDBJ databases">
        <authorList>
            <person name="Varghese N."/>
            <person name="Submissions S."/>
        </authorList>
    </citation>
    <scope>NUCLEOTIDE SEQUENCE [LARGE SCALE GENOMIC DNA]</scope>
    <source>
        <strain evidence="4">CIP 108523</strain>
    </source>
</reference>
<keyword evidence="4" id="KW-1185">Reference proteome</keyword>
<keyword evidence="1" id="KW-0812">Transmembrane</keyword>
<dbReference type="Proteomes" id="UP000242915">
    <property type="component" value="Unassembled WGS sequence"/>
</dbReference>
<protein>
    <submittedName>
        <fullName evidence="3">Oxygen tolerance</fullName>
    </submittedName>
</protein>
<dbReference type="PANTHER" id="PTHR40940:SF1">
    <property type="entry name" value="PROTEIN BATD"/>
    <property type="match status" value="1"/>
</dbReference>
<dbReference type="RefSeq" id="WP_089358596.1">
    <property type="nucleotide sequence ID" value="NZ_FZOG01000001.1"/>
</dbReference>
<dbReference type="InterPro" id="IPR025738">
    <property type="entry name" value="BatD"/>
</dbReference>
<sequence length="439" mass="49196">MKRLILLLVLLLPWPALADEPSVLVDSRLVPEAQVLVGGTINLEVDLLVDTWFTSAPQLPKLELPGAIVSAPSSEATHLTQRRQGKTFFGLRFTYRITPQQAQTFDIPALSIQLQPGQGSKPQTVQTQAQSFNAVQPVGASHDKHVLVAKEVTFTQNIVRSHDPLRVGDSISRQLNIRAIDAQALLIPAPEAAEIEGLKHYVQTPEIQPLDDGRGGITGGIRNDTLTYVVSEPGNYTLPAIELKWWNQAGQQQTASVPKVSFKAQGQSSYSGPFSISEDLRQLGRNTRVHIARHWLLLSGLTLFAVAMVYFGRPYWQRGWQSFLRKRAARRQAWLDSPDYAWQQLLARLNDQTLPLDELYRWLKRDTDENTFIGATEDLPSHLREQLLTFLNDRYALNPSPLAGVSERKKVLSEIRKLLKQRRSPASVTGQLKPLNPTH</sequence>
<dbReference type="EMBL" id="FZOG01000001">
    <property type="protein sequence ID" value="SNR81604.1"/>
    <property type="molecule type" value="Genomic_DNA"/>
</dbReference>
<proteinExistence type="predicted"/>
<keyword evidence="1" id="KW-1133">Transmembrane helix</keyword>
<keyword evidence="1" id="KW-0472">Membrane</keyword>
<evidence type="ECO:0000256" key="2">
    <source>
        <dbReference type="SAM" id="SignalP"/>
    </source>
</evidence>
<name>A0A238ZFY3_9PSED</name>
<dbReference type="AlphaFoldDB" id="A0A238ZFY3"/>
<evidence type="ECO:0000313" key="3">
    <source>
        <dbReference type="EMBL" id="SNR81604.1"/>
    </source>
</evidence>
<gene>
    <name evidence="3" type="ORF">SAMN05216255_0356</name>
</gene>
<dbReference type="PANTHER" id="PTHR40940">
    <property type="entry name" value="PROTEIN BATD-RELATED"/>
    <property type="match status" value="1"/>
</dbReference>
<feature type="transmembrane region" description="Helical" evidence="1">
    <location>
        <begin position="295"/>
        <end position="316"/>
    </location>
</feature>
<organism evidence="3 4">
    <name type="scientific">Pseudomonas segetis</name>
    <dbReference type="NCBI Taxonomy" id="298908"/>
    <lineage>
        <taxon>Bacteria</taxon>
        <taxon>Pseudomonadati</taxon>
        <taxon>Pseudomonadota</taxon>
        <taxon>Gammaproteobacteria</taxon>
        <taxon>Pseudomonadales</taxon>
        <taxon>Pseudomonadaceae</taxon>
        <taxon>Pseudomonas</taxon>
    </lineage>
</organism>
<feature type="signal peptide" evidence="2">
    <location>
        <begin position="1"/>
        <end position="18"/>
    </location>
</feature>
<feature type="chain" id="PRO_5012850869" evidence="2">
    <location>
        <begin position="19"/>
        <end position="439"/>
    </location>
</feature>
<keyword evidence="2" id="KW-0732">Signal</keyword>
<accession>A0A238ZFY3</accession>
<evidence type="ECO:0000313" key="4">
    <source>
        <dbReference type="Proteomes" id="UP000242915"/>
    </source>
</evidence>
<evidence type="ECO:0000256" key="1">
    <source>
        <dbReference type="SAM" id="Phobius"/>
    </source>
</evidence>